<dbReference type="GO" id="GO:0005524">
    <property type="term" value="F:ATP binding"/>
    <property type="evidence" value="ECO:0007669"/>
    <property type="project" value="UniProtKB-KW"/>
</dbReference>
<dbReference type="eggNOG" id="COG2204">
    <property type="taxonomic scope" value="Bacteria"/>
</dbReference>
<dbReference type="PANTHER" id="PTHR32071:SF121">
    <property type="entry name" value="SIGMA L-DEPENDENT TRANSCRIPTIONAL REGULATOR YQIR-RELATED"/>
    <property type="match status" value="1"/>
</dbReference>
<keyword evidence="5" id="KW-1185">Reference proteome</keyword>
<dbReference type="PROSITE" id="PS50045">
    <property type="entry name" value="SIGMA54_INTERACT_4"/>
    <property type="match status" value="1"/>
</dbReference>
<dbReference type="PANTHER" id="PTHR32071">
    <property type="entry name" value="TRANSCRIPTIONAL REGULATORY PROTEIN"/>
    <property type="match status" value="1"/>
</dbReference>
<dbReference type="Pfam" id="PF25601">
    <property type="entry name" value="AAA_lid_14"/>
    <property type="match status" value="1"/>
</dbReference>
<protein>
    <submittedName>
        <fullName evidence="4">Sigma 54 interacting domain protein</fullName>
    </submittedName>
</protein>
<name>F0RX16_SPHGB</name>
<organism evidence="4 5">
    <name type="scientific">Sphaerochaeta globosa (strain ATCC BAA-1886 / DSM 22777 / Buddy)</name>
    <name type="common">Spirochaeta sp. (strain Buddy)</name>
    <dbReference type="NCBI Taxonomy" id="158189"/>
    <lineage>
        <taxon>Bacteria</taxon>
        <taxon>Pseudomonadati</taxon>
        <taxon>Spirochaetota</taxon>
        <taxon>Spirochaetia</taxon>
        <taxon>Spirochaetales</taxon>
        <taxon>Sphaerochaetaceae</taxon>
        <taxon>Sphaerochaeta</taxon>
    </lineage>
</organism>
<dbReference type="STRING" id="158189.SpiBuddy_0020"/>
<evidence type="ECO:0000259" key="3">
    <source>
        <dbReference type="PROSITE" id="PS50045"/>
    </source>
</evidence>
<dbReference type="AlphaFoldDB" id="F0RX16"/>
<feature type="domain" description="Sigma-54 factor interaction" evidence="3">
    <location>
        <begin position="130"/>
        <end position="353"/>
    </location>
</feature>
<reference evidence="5" key="1">
    <citation type="submission" date="2011-02" db="EMBL/GenBank/DDBJ databases">
        <title>Complete sequence of Spirochaeta sp. Buddy.</title>
        <authorList>
            <person name="Lucas S."/>
            <person name="Copeland A."/>
            <person name="Lapidus A."/>
            <person name="Cheng J.-F."/>
            <person name="Goodwin L."/>
            <person name="Pitluck S."/>
            <person name="Zeytun A."/>
            <person name="Detter J.C."/>
            <person name="Han C."/>
            <person name="Tapia R."/>
            <person name="Land M."/>
            <person name="Hauser L."/>
            <person name="Kyrpides N."/>
            <person name="Ivanova N."/>
            <person name="Mikhailova N."/>
            <person name="Pagani I."/>
            <person name="Ritalahti K.M."/>
            <person name="Loeffler F.E."/>
            <person name="Woyke T."/>
        </authorList>
    </citation>
    <scope>NUCLEOTIDE SEQUENCE [LARGE SCALE GENOMIC DNA]</scope>
    <source>
        <strain evidence="5">ATCC BAA-1886 / DSM 22777 / Buddy</strain>
    </source>
</reference>
<dbReference type="Gene3D" id="3.40.50.300">
    <property type="entry name" value="P-loop containing nucleotide triphosphate hydrolases"/>
    <property type="match status" value="1"/>
</dbReference>
<dbReference type="Proteomes" id="UP000008466">
    <property type="component" value="Chromosome"/>
</dbReference>
<dbReference type="Pfam" id="PF00158">
    <property type="entry name" value="Sigma54_activat"/>
    <property type="match status" value="1"/>
</dbReference>
<dbReference type="CDD" id="cd00009">
    <property type="entry name" value="AAA"/>
    <property type="match status" value="1"/>
</dbReference>
<keyword evidence="1" id="KW-0547">Nucleotide-binding</keyword>
<dbReference type="SMART" id="SM00382">
    <property type="entry name" value="AAA"/>
    <property type="match status" value="1"/>
</dbReference>
<sequence length="371" mass="42847">MSLFIVSSDWRFKEKFKSHFAAAFLREFSLAEKALVALQSEEPVLLIVDNRLGNGSYQWFLQTLSDRNSTTPIILCLEKDQAEPVLAKNNLKCYCVKRTQINYVKLFEHLDELQEKEAVREKASYHPSDLIGESECMYAVREQLKRYAQEDCAVHLYGETGTGKEIAANYIHRLKYPHKNIVAVNCSLLNSTLGSSMFFGHAKGAFTDGKAELPGLVQEAHQSTLFLDEVENLSLQFQSHLLRLLETGKYRRYGDIQIHTSDFRLVTASNEKLSELIHQNVMRRDFLYRIADTYIHMPSLCEHREDIPLLCEHYLKINSLEKEISFESLKQLKSYDWPGNVRQLFSTLRRSVIMSGEQRVLQFSDENFALS</sequence>
<evidence type="ECO:0000256" key="1">
    <source>
        <dbReference type="ARBA" id="ARBA00022741"/>
    </source>
</evidence>
<evidence type="ECO:0000313" key="5">
    <source>
        <dbReference type="Proteomes" id="UP000008466"/>
    </source>
</evidence>
<accession>F0RX16</accession>
<dbReference type="EMBL" id="CP002541">
    <property type="protein sequence ID" value="ADY11866.1"/>
    <property type="molecule type" value="Genomic_DNA"/>
</dbReference>
<dbReference type="RefSeq" id="WP_013605719.1">
    <property type="nucleotide sequence ID" value="NC_015152.1"/>
</dbReference>
<dbReference type="InterPro" id="IPR002078">
    <property type="entry name" value="Sigma_54_int"/>
</dbReference>
<dbReference type="InterPro" id="IPR003593">
    <property type="entry name" value="AAA+_ATPase"/>
</dbReference>
<dbReference type="Gene3D" id="1.10.8.60">
    <property type="match status" value="1"/>
</dbReference>
<dbReference type="HOGENOM" id="CLU_000445_0_6_12"/>
<evidence type="ECO:0000313" key="4">
    <source>
        <dbReference type="EMBL" id="ADY11866.1"/>
    </source>
</evidence>
<dbReference type="OrthoDB" id="9803970at2"/>
<gene>
    <name evidence="4" type="ordered locus">SpiBuddy_0020</name>
</gene>
<dbReference type="InterPro" id="IPR027417">
    <property type="entry name" value="P-loop_NTPase"/>
</dbReference>
<dbReference type="InterPro" id="IPR058031">
    <property type="entry name" value="AAA_lid_NorR"/>
</dbReference>
<dbReference type="GO" id="GO:0006355">
    <property type="term" value="P:regulation of DNA-templated transcription"/>
    <property type="evidence" value="ECO:0007669"/>
    <property type="project" value="InterPro"/>
</dbReference>
<dbReference type="KEGG" id="sbu:SpiBuddy_0020"/>
<dbReference type="SUPFAM" id="SSF52540">
    <property type="entry name" value="P-loop containing nucleoside triphosphate hydrolases"/>
    <property type="match status" value="1"/>
</dbReference>
<proteinExistence type="predicted"/>
<evidence type="ECO:0000256" key="2">
    <source>
        <dbReference type="ARBA" id="ARBA00022840"/>
    </source>
</evidence>
<keyword evidence="2" id="KW-0067">ATP-binding</keyword>